<dbReference type="Proteomes" id="UP001597231">
    <property type="component" value="Unassembled WGS sequence"/>
</dbReference>
<dbReference type="PANTHER" id="PTHR40051">
    <property type="entry name" value="IG HYPOTHETICAL 15966"/>
    <property type="match status" value="1"/>
</dbReference>
<keyword evidence="2" id="KW-1185">Reference proteome</keyword>
<dbReference type="InterPro" id="IPR014962">
    <property type="entry name" value="YolD"/>
</dbReference>
<evidence type="ECO:0000313" key="1">
    <source>
        <dbReference type="EMBL" id="MFD1206612.1"/>
    </source>
</evidence>
<reference evidence="2" key="1">
    <citation type="journal article" date="2019" name="Int. J. Syst. Evol. Microbiol.">
        <title>The Global Catalogue of Microorganisms (GCM) 10K type strain sequencing project: providing services to taxonomists for standard genome sequencing and annotation.</title>
        <authorList>
            <consortium name="The Broad Institute Genomics Platform"/>
            <consortium name="The Broad Institute Genome Sequencing Center for Infectious Disease"/>
            <person name="Wu L."/>
            <person name="Ma J."/>
        </authorList>
    </citation>
    <scope>NUCLEOTIDE SEQUENCE [LARGE SCALE GENOMIC DNA]</scope>
    <source>
        <strain evidence="2">CCUG 53915</strain>
    </source>
</reference>
<evidence type="ECO:0000313" key="2">
    <source>
        <dbReference type="Proteomes" id="UP001597231"/>
    </source>
</evidence>
<name>A0ABW3U1U6_9BACL</name>
<dbReference type="EMBL" id="JBHTLT010000127">
    <property type="protein sequence ID" value="MFD1206612.1"/>
    <property type="molecule type" value="Genomic_DNA"/>
</dbReference>
<sequence>MMDKNRDRGIIKWTAMMLPEHIQMLRALQEENEYIERPKLTEWELQDLQEELERAYKMETDSNITVWSSGRTDTYIGKIVALDPIRGLISVEGPYGKDNIPVSDIIKVHSM</sequence>
<dbReference type="PANTHER" id="PTHR40051:SF1">
    <property type="entry name" value="YOLD-LIKE FAMILY PROTEIN"/>
    <property type="match status" value="1"/>
</dbReference>
<comment type="caution">
    <text evidence="1">The sequence shown here is derived from an EMBL/GenBank/DDBJ whole genome shotgun (WGS) entry which is preliminary data.</text>
</comment>
<dbReference type="RefSeq" id="WP_381482160.1">
    <property type="nucleotide sequence ID" value="NZ_JBHTLT010000127.1"/>
</dbReference>
<proteinExistence type="predicted"/>
<accession>A0ABW3U1U6</accession>
<gene>
    <name evidence="1" type="ORF">ACFQ38_16065</name>
</gene>
<organism evidence="1 2">
    <name type="scientific">Sporosarcina contaminans</name>
    <dbReference type="NCBI Taxonomy" id="633403"/>
    <lineage>
        <taxon>Bacteria</taxon>
        <taxon>Bacillati</taxon>
        <taxon>Bacillota</taxon>
        <taxon>Bacilli</taxon>
        <taxon>Bacillales</taxon>
        <taxon>Caryophanaceae</taxon>
        <taxon>Sporosarcina</taxon>
    </lineage>
</organism>
<protein>
    <submittedName>
        <fullName evidence="1">YolD-like family protein</fullName>
    </submittedName>
</protein>
<dbReference type="Pfam" id="PF08863">
    <property type="entry name" value="YolD"/>
    <property type="match status" value="1"/>
</dbReference>